<feature type="region of interest" description="Disordered" evidence="9">
    <location>
        <begin position="968"/>
        <end position="1147"/>
    </location>
</feature>
<evidence type="ECO:0000259" key="11">
    <source>
        <dbReference type="PROSITE" id="PS51156"/>
    </source>
</evidence>
<proteinExistence type="predicted"/>
<dbReference type="Gene3D" id="3.30.160.60">
    <property type="entry name" value="Classic Zinc Finger"/>
    <property type="match status" value="2"/>
</dbReference>
<feature type="compositionally biased region" description="Polar residues" evidence="9">
    <location>
        <begin position="1084"/>
        <end position="1095"/>
    </location>
</feature>
<dbReference type="FunFam" id="1.10.10.60:FF:000086">
    <property type="entry name" value="transcriptional-regulating factor 1 isoform X1"/>
    <property type="match status" value="1"/>
</dbReference>
<dbReference type="SMART" id="SM00717">
    <property type="entry name" value="SANT"/>
    <property type="match status" value="1"/>
</dbReference>
<evidence type="ECO:0000313" key="14">
    <source>
        <dbReference type="RefSeq" id="XP_032804052.1"/>
    </source>
</evidence>
<feature type="domain" description="C2H2-type" evidence="10">
    <location>
        <begin position="1577"/>
        <end position="1604"/>
    </location>
</feature>
<feature type="compositionally biased region" description="Basic and acidic residues" evidence="9">
    <location>
        <begin position="1"/>
        <end position="11"/>
    </location>
</feature>
<dbReference type="InterPro" id="IPR051066">
    <property type="entry name" value="Trans_reg/Corepressor"/>
</dbReference>
<feature type="region of interest" description="Disordered" evidence="9">
    <location>
        <begin position="534"/>
        <end position="593"/>
    </location>
</feature>
<dbReference type="FunFam" id="3.30.160.60:FF:000656">
    <property type="entry name" value="Zinc finger protein 541"/>
    <property type="match status" value="1"/>
</dbReference>
<evidence type="ECO:0000256" key="6">
    <source>
        <dbReference type="ARBA" id="ARBA00023163"/>
    </source>
</evidence>
<dbReference type="KEGG" id="pmrn:116939585"/>
<feature type="region of interest" description="Disordered" evidence="9">
    <location>
        <begin position="1"/>
        <end position="58"/>
    </location>
</feature>
<dbReference type="Pfam" id="PF13912">
    <property type="entry name" value="zf-C2H2_6"/>
    <property type="match status" value="2"/>
</dbReference>
<dbReference type="GO" id="GO:0006357">
    <property type="term" value="P:regulation of transcription by RNA polymerase II"/>
    <property type="evidence" value="ECO:0007669"/>
    <property type="project" value="TreeGrafter"/>
</dbReference>
<dbReference type="GO" id="GO:0008270">
    <property type="term" value="F:zinc ion binding"/>
    <property type="evidence" value="ECO:0007669"/>
    <property type="project" value="UniProtKB-KW"/>
</dbReference>
<comment type="subcellular location">
    <subcellularLocation>
        <location evidence="1">Nucleus</location>
    </subcellularLocation>
</comment>
<name>A0AAJ7WNK3_PETMA</name>
<sequence length="1665" mass="175828">MTAQAAHERAPRTAMDYATMDYQQGYAEGRSPLLHDKDPRLPTGDDPGPRADPDDLDESLCRLPLADGACGGVRTELLRLPVHHDHHRHDHHRHDHHQQQQQQHRQHPDDPDGPGDPTVPSSSSSSSSSVAAEDMKDPLLSAAAEPGELEMGAAVEGCSRLFDATRIWRLSLYPADGAAGSAAFYTGSPHADSVDSASSPAPRTEESVSPSPHGGARDGSGDEHTDPGGVGGAAPQDKSRRGRTPRDSPGQQAQHAQHTQACSQCGKAFRSGSALNKHYLSHSQERKHVCEVCHKAFKRQDHLASHMVTHQKSKPFSCCAQGCLKSYCDLRSLKRHYESHHKLPYPPEGGQPFPATSPAVARSEPHQPPPDGCPTDAKAPLNGLDPPSHCPDDDPTTRLSPPPPQQQQRQHRPTGDAAQTLDSAGPPDDPGAFQLRVVSVTVSAEYTEGVAAAQPDAGFPPLPGSGHGLHLAPAMPPAPLAPHDSQNHAPPMLRQQQQQQQPDGVGSARTPELLSVPKLLEPARPASWPHPAASQLLLAPPGEPPPPPPPPLPPPSQHGPWAAASLTQGAGVGDRLLPSLPAGADGAAPSRSGQKLDSFVQAFAKRKPAVPGAVPSSAPGPPLLLSAFGEGDLGDLGGGGAVARRAAAMEQLSPVGAQQFTLAPAHGCHQAQQQQPPPPYALQVQGSLPAPFHNQQQQQQQPHDAYRTHEFQQIQQQLLHQHHHHPHHHHSHHQLQQQQQQQQQTMQTLEQSWQQQQQQVQPAMAQHKIEAIQQQQQHFPAMSLHQQPQHGYLRLAPQATQAFAPAPAERPPASESGEPPRLGKPGEARRTYGAHFLQPPVLGQHALRPPHGGAKQVQQHTANTQFQPVAGTAGPGPISVRHLLSSRLLALSAHRPSAPPDGSAHGHTWAQGQQNSVPPLPPHHKPTSPDSVWVAGDGMERAALACALCGRAFRSLPALNGHMRLHSARPPAHAARDTDGARAPAAVDARPRGLEPAPPASAPVLAAPLPLSQHALRTGGEGDGNGAVAVKAEPETPPVSPPAGAEKVAAPPNGDPCAGTLGLKSHPGMIPGLAIGNGGGAPGSTVTPTARTTDTQQQQRKQRPRPQPLILPPAAAAACGAPLPGLGGLPPQQQPPPSGGLPQPPVLYQSQLRSPRLAELMERSPLEPPPYTPPPMLSPVRQGSGLYFSTLLSACAGGGGGPGPPPSLLTPKAPATSRILLSRSSSLESSGPFSYYGDDSSISIEPRINIGTRFQAEVPGLCDRGAPGGTHGADLLWQPWPSLEDDPATQRQVEQLLALASSSAVPGGGTNRELALHVLHQARGDVLAALKTLLSGEVTPWQGPHLRGYHYAGSDSWSKQEKKQFVRAMMAHDKDFLLVQKVVKTKTMAQCVEYYYSWKKLLRLDRKHSARHNEGGHQGNALQPVLSGGGGCGASEGASEEVVSRSGEERPENEATAADALGGSPGGAPPVTAAQHAAVTRLAPSFPCDVVGCRASFASKQALNGHARVHLGLVQPPPRAMARPRGRPLGSGAAKTGAVAGVGSGGGVGGSGSSGSRGGSPTASSTHSGDAELLAVFPCRECGKVFYKVKSRNAHMKSHRQQEKPDKQSQQKQHEQQEMQQKQQLQQQQQLQHQFLEQMLDGSNHTPRPPSLLCPAAPDLFLPSM</sequence>
<evidence type="ECO:0000259" key="10">
    <source>
        <dbReference type="PROSITE" id="PS50157"/>
    </source>
</evidence>
<feature type="compositionally biased region" description="Low complexity" evidence="9">
    <location>
        <begin position="804"/>
        <end position="820"/>
    </location>
</feature>
<dbReference type="GO" id="GO:0003714">
    <property type="term" value="F:transcription corepressor activity"/>
    <property type="evidence" value="ECO:0007669"/>
    <property type="project" value="TreeGrafter"/>
</dbReference>
<dbReference type="PANTHER" id="PTHR16089:SF40">
    <property type="entry name" value="SUPPRESSOR OF ACTIVATED EGL-4 PROTEIN 1"/>
    <property type="match status" value="1"/>
</dbReference>
<evidence type="ECO:0000256" key="9">
    <source>
        <dbReference type="SAM" id="MobiDB-lite"/>
    </source>
</evidence>
<feature type="compositionally biased region" description="Basic residues" evidence="9">
    <location>
        <begin position="85"/>
        <end position="96"/>
    </location>
</feature>
<dbReference type="PROSITE" id="PS51156">
    <property type="entry name" value="ELM2"/>
    <property type="match status" value="1"/>
</dbReference>
<evidence type="ECO:0000256" key="1">
    <source>
        <dbReference type="ARBA" id="ARBA00004123"/>
    </source>
</evidence>
<feature type="compositionally biased region" description="Basic and acidic residues" evidence="9">
    <location>
        <begin position="1442"/>
        <end position="1453"/>
    </location>
</feature>
<feature type="compositionally biased region" description="Low complexity" evidence="9">
    <location>
        <begin position="1112"/>
        <end position="1124"/>
    </location>
</feature>
<feature type="region of interest" description="Disordered" evidence="9">
    <location>
        <begin position="666"/>
        <end position="686"/>
    </location>
</feature>
<evidence type="ECO:0000256" key="3">
    <source>
        <dbReference type="ARBA" id="ARBA00022990"/>
    </source>
</evidence>
<keyword evidence="7" id="KW-0539">Nucleus</keyword>
<feature type="region of interest" description="Disordered" evidence="9">
    <location>
        <begin position="85"/>
        <end position="134"/>
    </location>
</feature>
<dbReference type="PROSITE" id="PS51293">
    <property type="entry name" value="SANT"/>
    <property type="match status" value="1"/>
</dbReference>
<keyword evidence="8" id="KW-0863">Zinc-finger</keyword>
<dbReference type="GO" id="GO:0005667">
    <property type="term" value="C:transcription regulator complex"/>
    <property type="evidence" value="ECO:0007669"/>
    <property type="project" value="TreeGrafter"/>
</dbReference>
<keyword evidence="2" id="KW-0597">Phosphoprotein</keyword>
<feature type="region of interest" description="Disordered" evidence="9">
    <location>
        <begin position="454"/>
        <end position="510"/>
    </location>
</feature>
<feature type="compositionally biased region" description="Low complexity" evidence="9">
    <location>
        <begin position="1618"/>
        <end position="1638"/>
    </location>
</feature>
<dbReference type="PROSITE" id="PS00028">
    <property type="entry name" value="ZINC_FINGER_C2H2_1"/>
    <property type="match status" value="6"/>
</dbReference>
<feature type="compositionally biased region" description="Low complexity" evidence="9">
    <location>
        <begin position="251"/>
        <end position="261"/>
    </location>
</feature>
<evidence type="ECO:0000259" key="12">
    <source>
        <dbReference type="PROSITE" id="PS51293"/>
    </source>
</evidence>
<dbReference type="SUPFAM" id="SSF46689">
    <property type="entry name" value="Homeodomain-like"/>
    <property type="match status" value="1"/>
</dbReference>
<dbReference type="InterPro" id="IPR013087">
    <property type="entry name" value="Znf_C2H2_type"/>
</dbReference>
<keyword evidence="5" id="KW-0238">DNA-binding</keyword>
<feature type="compositionally biased region" description="Low complexity" evidence="9">
    <location>
        <begin position="1520"/>
        <end position="1539"/>
    </location>
</feature>
<dbReference type="Pfam" id="PF01448">
    <property type="entry name" value="ELM2"/>
    <property type="match status" value="1"/>
</dbReference>
<feature type="compositionally biased region" description="Low complexity" evidence="9">
    <location>
        <begin position="1002"/>
        <end position="1012"/>
    </location>
</feature>
<protein>
    <submittedName>
        <fullName evidence="14">Zinc finger protein 541-like isoform X1</fullName>
    </submittedName>
</protein>
<dbReference type="InterPro" id="IPR000949">
    <property type="entry name" value="ELM2_dom"/>
</dbReference>
<feature type="domain" description="ELM2" evidence="11">
    <location>
        <begin position="1246"/>
        <end position="1337"/>
    </location>
</feature>
<dbReference type="SMART" id="SM00355">
    <property type="entry name" value="ZnF_C2H2"/>
    <property type="match status" value="6"/>
</dbReference>
<dbReference type="Pfam" id="PF00249">
    <property type="entry name" value="Myb_DNA-binding"/>
    <property type="match status" value="1"/>
</dbReference>
<feature type="domain" description="C2H2-type" evidence="10">
    <location>
        <begin position="944"/>
        <end position="971"/>
    </location>
</feature>
<dbReference type="Pfam" id="PF00096">
    <property type="entry name" value="zf-C2H2"/>
    <property type="match status" value="2"/>
</dbReference>
<keyword evidence="6" id="KW-0804">Transcription</keyword>
<feature type="compositionally biased region" description="Pro residues" evidence="9">
    <location>
        <begin position="1132"/>
        <end position="1145"/>
    </location>
</feature>
<dbReference type="InterPro" id="IPR036236">
    <property type="entry name" value="Znf_C2H2_sf"/>
</dbReference>
<keyword evidence="8" id="KW-0479">Metal-binding</keyword>
<feature type="compositionally biased region" description="Basic and acidic residues" evidence="9">
    <location>
        <begin position="1600"/>
        <end position="1617"/>
    </location>
</feature>
<feature type="region of interest" description="Disordered" evidence="9">
    <location>
        <begin position="715"/>
        <end position="750"/>
    </location>
</feature>
<feature type="domain" description="C2H2-type" evidence="10">
    <location>
        <begin position="288"/>
        <end position="315"/>
    </location>
</feature>
<dbReference type="InterPro" id="IPR009057">
    <property type="entry name" value="Homeodomain-like_sf"/>
</dbReference>
<organism evidence="13 14">
    <name type="scientific">Petromyzon marinus</name>
    <name type="common">Sea lamprey</name>
    <dbReference type="NCBI Taxonomy" id="7757"/>
    <lineage>
        <taxon>Eukaryota</taxon>
        <taxon>Metazoa</taxon>
        <taxon>Chordata</taxon>
        <taxon>Craniata</taxon>
        <taxon>Vertebrata</taxon>
        <taxon>Cyclostomata</taxon>
        <taxon>Hyperoartia</taxon>
        <taxon>Petromyzontiformes</taxon>
        <taxon>Petromyzontidae</taxon>
        <taxon>Petromyzon</taxon>
    </lineage>
</organism>
<keyword evidence="13" id="KW-1185">Reference proteome</keyword>
<evidence type="ECO:0000313" key="13">
    <source>
        <dbReference type="Proteomes" id="UP001318040"/>
    </source>
</evidence>
<keyword evidence="8" id="KW-0862">Zinc</keyword>
<feature type="compositionally biased region" description="Basic and acidic residues" evidence="9">
    <location>
        <begin position="215"/>
        <end position="226"/>
    </location>
</feature>
<keyword evidence="4" id="KW-0805">Transcription regulation</keyword>
<evidence type="ECO:0000256" key="5">
    <source>
        <dbReference type="ARBA" id="ARBA00023125"/>
    </source>
</evidence>
<feature type="region of interest" description="Disordered" evidence="9">
    <location>
        <begin position="1409"/>
        <end position="1473"/>
    </location>
</feature>
<feature type="compositionally biased region" description="Pro residues" evidence="9">
    <location>
        <begin position="541"/>
        <end position="557"/>
    </location>
</feature>
<dbReference type="GO" id="GO:0003677">
    <property type="term" value="F:DNA binding"/>
    <property type="evidence" value="ECO:0007669"/>
    <property type="project" value="UniProtKB-KW"/>
</dbReference>
<feature type="domain" description="C2H2-type" evidence="10">
    <location>
        <begin position="1486"/>
        <end position="1515"/>
    </location>
</feature>
<evidence type="ECO:0000256" key="2">
    <source>
        <dbReference type="ARBA" id="ARBA00022553"/>
    </source>
</evidence>
<dbReference type="Gene3D" id="1.10.10.60">
    <property type="entry name" value="Homeodomain-like"/>
    <property type="match status" value="1"/>
</dbReference>
<keyword evidence="3" id="KW-0007">Acetylation</keyword>
<feature type="region of interest" description="Disordered" evidence="9">
    <location>
        <begin position="804"/>
        <end position="828"/>
    </location>
</feature>
<dbReference type="Proteomes" id="UP001318040">
    <property type="component" value="Chromosome 6"/>
</dbReference>
<feature type="compositionally biased region" description="Gly residues" evidence="9">
    <location>
        <begin position="1540"/>
        <end position="1558"/>
    </location>
</feature>
<evidence type="ECO:0000256" key="4">
    <source>
        <dbReference type="ARBA" id="ARBA00023015"/>
    </source>
</evidence>
<feature type="compositionally biased region" description="Basic residues" evidence="9">
    <location>
        <begin position="720"/>
        <end position="733"/>
    </location>
</feature>
<dbReference type="InterPro" id="IPR017884">
    <property type="entry name" value="SANT_dom"/>
</dbReference>
<feature type="region of interest" description="Disordered" evidence="9">
    <location>
        <begin position="1516"/>
        <end position="1567"/>
    </location>
</feature>
<evidence type="ECO:0000256" key="8">
    <source>
        <dbReference type="PROSITE-ProRule" id="PRU00042"/>
    </source>
</evidence>
<dbReference type="PANTHER" id="PTHR16089">
    <property type="entry name" value="REST COREPRESSOR COREST PROTEIN-RELATED"/>
    <property type="match status" value="1"/>
</dbReference>
<accession>A0AAJ7WNK3</accession>
<feature type="region of interest" description="Disordered" evidence="9">
    <location>
        <begin position="189"/>
        <end position="261"/>
    </location>
</feature>
<feature type="domain" description="SANT" evidence="12">
    <location>
        <begin position="1352"/>
        <end position="1403"/>
    </location>
</feature>
<feature type="region of interest" description="Disordered" evidence="9">
    <location>
        <begin position="1593"/>
        <end position="1665"/>
    </location>
</feature>
<dbReference type="PROSITE" id="PS50157">
    <property type="entry name" value="ZINC_FINGER_C2H2_2"/>
    <property type="match status" value="5"/>
</dbReference>
<feature type="region of interest" description="Disordered" evidence="9">
    <location>
        <begin position="341"/>
        <end position="432"/>
    </location>
</feature>
<feature type="domain" description="C2H2-type" evidence="10">
    <location>
        <begin position="260"/>
        <end position="287"/>
    </location>
</feature>
<dbReference type="GO" id="GO:0000118">
    <property type="term" value="C:histone deacetylase complex"/>
    <property type="evidence" value="ECO:0007669"/>
    <property type="project" value="TreeGrafter"/>
</dbReference>
<feature type="compositionally biased region" description="Low complexity" evidence="9">
    <location>
        <begin position="189"/>
        <end position="202"/>
    </location>
</feature>
<gene>
    <name evidence="14" type="primary">LOC116939585</name>
</gene>
<reference evidence="14" key="1">
    <citation type="submission" date="2025-08" db="UniProtKB">
        <authorList>
            <consortium name="RefSeq"/>
        </authorList>
    </citation>
    <scope>IDENTIFICATION</scope>
    <source>
        <tissue evidence="14">Sperm</tissue>
    </source>
</reference>
<feature type="compositionally biased region" description="Low complexity" evidence="9">
    <location>
        <begin position="734"/>
        <end position="750"/>
    </location>
</feature>
<evidence type="ECO:0000256" key="7">
    <source>
        <dbReference type="ARBA" id="ARBA00023242"/>
    </source>
</evidence>
<dbReference type="RefSeq" id="XP_032804052.1">
    <property type="nucleotide sequence ID" value="XM_032948161.1"/>
</dbReference>
<dbReference type="InterPro" id="IPR001005">
    <property type="entry name" value="SANT/Myb"/>
</dbReference>
<feature type="region of interest" description="Disordered" evidence="9">
    <location>
        <begin position="893"/>
        <end position="934"/>
    </location>
</feature>
<dbReference type="SUPFAM" id="SSF57667">
    <property type="entry name" value="beta-beta-alpha zinc fingers"/>
    <property type="match status" value="3"/>
</dbReference>
<dbReference type="SMART" id="SM01189">
    <property type="entry name" value="ELM2"/>
    <property type="match status" value="1"/>
</dbReference>